<keyword evidence="2" id="KW-1185">Reference proteome</keyword>
<name>A0A918ZTA2_9ACTN</name>
<dbReference type="AlphaFoldDB" id="A0A918ZTA2"/>
<protein>
    <submittedName>
        <fullName evidence="1">Uncharacterized protein</fullName>
    </submittedName>
</protein>
<dbReference type="Proteomes" id="UP000608024">
    <property type="component" value="Unassembled WGS sequence"/>
</dbReference>
<proteinExistence type="predicted"/>
<reference evidence="1" key="2">
    <citation type="submission" date="2020-09" db="EMBL/GenBank/DDBJ databases">
        <authorList>
            <person name="Sun Q."/>
            <person name="Ohkuma M."/>
        </authorList>
    </citation>
    <scope>NUCLEOTIDE SEQUENCE</scope>
    <source>
        <strain evidence="1">JCM 4784</strain>
    </source>
</reference>
<sequence length="142" mass="15108">MRASRSVVGIRRLPVGWLPPVCRRRQGPGLRGGGERGRRPHREARSCPLTGGACTRLPSCKCPSKTVAAPVCTRLWQPYGTFGNLLAQRKAEQGSAPDFWTVSVGLPGPYPAVHHRHATACATSTPDATVTEGYPGPGEGGR</sequence>
<accession>A0A918ZTA2</accession>
<dbReference type="EMBL" id="BNBT01000066">
    <property type="protein sequence ID" value="GHE69296.1"/>
    <property type="molecule type" value="Genomic_DNA"/>
</dbReference>
<organism evidence="1 2">
    <name type="scientific">Streptomyces longispororuber</name>
    <dbReference type="NCBI Taxonomy" id="68230"/>
    <lineage>
        <taxon>Bacteria</taxon>
        <taxon>Bacillati</taxon>
        <taxon>Actinomycetota</taxon>
        <taxon>Actinomycetes</taxon>
        <taxon>Kitasatosporales</taxon>
        <taxon>Streptomycetaceae</taxon>
        <taxon>Streptomyces</taxon>
    </lineage>
</organism>
<gene>
    <name evidence="1" type="ORF">GCM10018785_42300</name>
</gene>
<comment type="caution">
    <text evidence="1">The sequence shown here is derived from an EMBL/GenBank/DDBJ whole genome shotgun (WGS) entry which is preliminary data.</text>
</comment>
<evidence type="ECO:0000313" key="1">
    <source>
        <dbReference type="EMBL" id="GHE69296.1"/>
    </source>
</evidence>
<evidence type="ECO:0000313" key="2">
    <source>
        <dbReference type="Proteomes" id="UP000608024"/>
    </source>
</evidence>
<reference evidence="1" key="1">
    <citation type="journal article" date="2014" name="Int. J. Syst. Evol. Microbiol.">
        <title>Complete genome sequence of Corynebacterium casei LMG S-19264T (=DSM 44701T), isolated from a smear-ripened cheese.</title>
        <authorList>
            <consortium name="US DOE Joint Genome Institute (JGI-PGF)"/>
            <person name="Walter F."/>
            <person name="Albersmeier A."/>
            <person name="Kalinowski J."/>
            <person name="Ruckert C."/>
        </authorList>
    </citation>
    <scope>NUCLEOTIDE SEQUENCE</scope>
    <source>
        <strain evidence="1">JCM 4784</strain>
    </source>
</reference>